<dbReference type="AlphaFoldDB" id="A0A5R8KG27"/>
<gene>
    <name evidence="1" type="ORF">FEM03_12560</name>
</gene>
<proteinExistence type="predicted"/>
<dbReference type="Gene3D" id="2.60.120.620">
    <property type="entry name" value="q2cbj1_9rhob like domain"/>
    <property type="match status" value="1"/>
</dbReference>
<evidence type="ECO:0008006" key="3">
    <source>
        <dbReference type="Google" id="ProtNLM"/>
    </source>
</evidence>
<reference evidence="1 2" key="1">
    <citation type="submission" date="2019-05" db="EMBL/GenBank/DDBJ databases">
        <title>Verrucobacter flavum gen. nov., sp. nov. a new member of the family Verrucomicrobiaceae.</title>
        <authorList>
            <person name="Szuroczki S."/>
            <person name="Abbaszade G."/>
            <person name="Szabo A."/>
            <person name="Felfoldi T."/>
            <person name="Schumann P."/>
            <person name="Boka K."/>
            <person name="Keki Z."/>
            <person name="Toumi M."/>
            <person name="Toth E."/>
        </authorList>
    </citation>
    <scope>NUCLEOTIDE SEQUENCE [LARGE SCALE GENOMIC DNA]</scope>
    <source>
        <strain evidence="1 2">MG-N-17</strain>
    </source>
</reference>
<evidence type="ECO:0000313" key="1">
    <source>
        <dbReference type="EMBL" id="TLD70549.1"/>
    </source>
</evidence>
<name>A0A5R8KG27_9BACT</name>
<keyword evidence="2" id="KW-1185">Reference proteome</keyword>
<organism evidence="1 2">
    <name type="scientific">Phragmitibacter flavus</name>
    <dbReference type="NCBI Taxonomy" id="2576071"/>
    <lineage>
        <taxon>Bacteria</taxon>
        <taxon>Pseudomonadati</taxon>
        <taxon>Verrucomicrobiota</taxon>
        <taxon>Verrucomicrobiia</taxon>
        <taxon>Verrucomicrobiales</taxon>
        <taxon>Verrucomicrobiaceae</taxon>
        <taxon>Phragmitibacter</taxon>
    </lineage>
</organism>
<evidence type="ECO:0000313" key="2">
    <source>
        <dbReference type="Proteomes" id="UP000306196"/>
    </source>
</evidence>
<dbReference type="RefSeq" id="WP_138086606.1">
    <property type="nucleotide sequence ID" value="NZ_VAUV01000008.1"/>
</dbReference>
<protein>
    <recommendedName>
        <fullName evidence="3">Phytanoyl-CoA dioxygenase family protein</fullName>
    </recommendedName>
</protein>
<dbReference type="OrthoDB" id="467001at2"/>
<dbReference type="EMBL" id="VAUV01000008">
    <property type="protein sequence ID" value="TLD70549.1"/>
    <property type="molecule type" value="Genomic_DNA"/>
</dbReference>
<accession>A0A5R8KG27</accession>
<dbReference type="Proteomes" id="UP000306196">
    <property type="component" value="Unassembled WGS sequence"/>
</dbReference>
<comment type="caution">
    <text evidence="1">The sequence shown here is derived from an EMBL/GenBank/DDBJ whole genome shotgun (WGS) entry which is preliminary data.</text>
</comment>
<dbReference type="SUPFAM" id="SSF51197">
    <property type="entry name" value="Clavaminate synthase-like"/>
    <property type="match status" value="1"/>
</dbReference>
<sequence length="337" mass="38355">MSLTTDHYLPSLRPVPPDLGRKLHHNHMEQLGIADTMRLAYACNQVENCAQDEWRRQLYQDQLQELMTANGQFTVPAIHLNDGWAIDDSMSLPHLDRILASSEKIIAERSGQRKSEPGTYRSYFQDVWKPGSDPLDYPEFLDFATSSDILAPICHYVGCIPALSTTLPSGIRFVESNAAFDDQPDRPHDSQLYHIDYYSLPNVYVLVLLRDTTREHGPWTFLPRSISQHVKEQLGYWKHARGYRLSDEEVFSVANPADAIEFTGKRGTVLFIESSGCLHFGSRNSIQPRFQLMLGYTGACRTDFSETFMPPKVYPVQEHDSLLRKLVLQKSLLPGPV</sequence>